<feature type="compositionally biased region" description="Acidic residues" evidence="1">
    <location>
        <begin position="134"/>
        <end position="147"/>
    </location>
</feature>
<dbReference type="KEGG" id="cfj:CFIO01_02314"/>
<feature type="compositionally biased region" description="Low complexity" evidence="1">
    <location>
        <begin position="299"/>
        <end position="308"/>
    </location>
</feature>
<dbReference type="AlphaFoldDB" id="A0A010RC65"/>
<dbReference type="EMBL" id="JARH01000022">
    <property type="protein sequence ID" value="EXF86255.1"/>
    <property type="molecule type" value="Genomic_DNA"/>
</dbReference>
<dbReference type="Proteomes" id="UP000020467">
    <property type="component" value="Unassembled WGS sequence"/>
</dbReference>
<evidence type="ECO:0000313" key="2">
    <source>
        <dbReference type="EMBL" id="EXF86255.1"/>
    </source>
</evidence>
<evidence type="ECO:0000313" key="3">
    <source>
        <dbReference type="Proteomes" id="UP000020467"/>
    </source>
</evidence>
<dbReference type="OrthoDB" id="4845424at2759"/>
<accession>A0A010RC65</accession>
<name>A0A010RC65_9PEZI</name>
<evidence type="ECO:0000256" key="1">
    <source>
        <dbReference type="SAM" id="MobiDB-lite"/>
    </source>
</evidence>
<organism evidence="2 3">
    <name type="scientific">Colletotrichum fioriniae PJ7</name>
    <dbReference type="NCBI Taxonomy" id="1445577"/>
    <lineage>
        <taxon>Eukaryota</taxon>
        <taxon>Fungi</taxon>
        <taxon>Dikarya</taxon>
        <taxon>Ascomycota</taxon>
        <taxon>Pezizomycotina</taxon>
        <taxon>Sordariomycetes</taxon>
        <taxon>Hypocreomycetidae</taxon>
        <taxon>Glomerellales</taxon>
        <taxon>Glomerellaceae</taxon>
        <taxon>Colletotrichum</taxon>
        <taxon>Colletotrichum acutatum species complex</taxon>
    </lineage>
</organism>
<comment type="caution">
    <text evidence="2">The sequence shown here is derived from an EMBL/GenBank/DDBJ whole genome shotgun (WGS) entry which is preliminary data.</text>
</comment>
<protein>
    <submittedName>
        <fullName evidence="2">Uncharacterized protein</fullName>
    </submittedName>
</protein>
<proteinExistence type="predicted"/>
<feature type="region of interest" description="Disordered" evidence="1">
    <location>
        <begin position="121"/>
        <end position="151"/>
    </location>
</feature>
<dbReference type="HOGENOM" id="CLU_557773_0_0_1"/>
<keyword evidence="3" id="KW-1185">Reference proteome</keyword>
<gene>
    <name evidence="2" type="ORF">CFIO01_02314</name>
</gene>
<feature type="region of interest" description="Disordered" evidence="1">
    <location>
        <begin position="189"/>
        <end position="308"/>
    </location>
</feature>
<sequence>MSYVRWSSIPTYKTLYKDLGYTTPGEKKKIRAKVRKFRNTYPAARSLECKGFTNSHLAKHQKEIGGIVDAFLNKHAEQLWPSDEHASQHHRLQYPEHETKIRKAIFEVFCRQTYWAGKYSKKRERQTTKAMDNQDFEDFEDDDPSPEDTDRTVKDVSIHVVGGHLETIHVAPVTTAAILHTPCMETSIHGSTKRLAPLVRDAPPAKRNRRRLTAYMSPRSSSKQSYDNDDLADGTSLSTIEARPRTDSTCSVESSIADEAEPVLGLRGSKSTAGEQPPVGEDSARAVSTDEALAETDPTEGTTATTQGESIAEAQAARSYDLVLPVSHGLIPGGEGTPIWSGMNNIVQSASEIEFAYGITIHYPVHLRIPWTPKGHLAFKTLSDMENELKTALEEGLTGKTGKEDLAGLKELQIKSWRFDICGHGAILDFDVKVGREEQFDHMKRKAKQEMQLAIQRSPESRPSFNIEIQIVTSRDSGIRQSGGGSFDW</sequence>
<reference evidence="2 3" key="1">
    <citation type="submission" date="2014-02" db="EMBL/GenBank/DDBJ databases">
        <title>The genome sequence of Colletotrichum fioriniae PJ7.</title>
        <authorList>
            <person name="Baroncelli R."/>
            <person name="Thon M.R."/>
        </authorList>
    </citation>
    <scope>NUCLEOTIDE SEQUENCE [LARGE SCALE GENOMIC DNA]</scope>
    <source>
        <strain evidence="2 3">PJ7</strain>
    </source>
</reference>